<dbReference type="InterPro" id="IPR029044">
    <property type="entry name" value="Nucleotide-diphossugar_trans"/>
</dbReference>
<protein>
    <submittedName>
        <fullName evidence="2">Glycosyltransferase</fullName>
    </submittedName>
</protein>
<dbReference type="PANTHER" id="PTHR22916:SF3">
    <property type="entry name" value="UDP-GLCNAC:BETAGAL BETA-1,3-N-ACETYLGLUCOSAMINYLTRANSFERASE-LIKE PROTEIN 1"/>
    <property type="match status" value="1"/>
</dbReference>
<name>A0ABS2FPL9_9FIRM</name>
<dbReference type="EMBL" id="JACJLU010000010">
    <property type="protein sequence ID" value="MBM6831991.1"/>
    <property type="molecule type" value="Genomic_DNA"/>
</dbReference>
<evidence type="ECO:0000259" key="1">
    <source>
        <dbReference type="Pfam" id="PF00535"/>
    </source>
</evidence>
<proteinExistence type="predicted"/>
<reference evidence="2 3" key="1">
    <citation type="journal article" date="2021" name="Sci. Rep.">
        <title>The distribution of antibiotic resistance genes in chicken gut microbiota commensals.</title>
        <authorList>
            <person name="Juricova H."/>
            <person name="Matiasovicova J."/>
            <person name="Kubasova T."/>
            <person name="Cejkova D."/>
            <person name="Rychlik I."/>
        </authorList>
    </citation>
    <scope>NUCLEOTIDE SEQUENCE [LARGE SCALE GENOMIC DNA]</scope>
    <source>
        <strain evidence="2 3">An423</strain>
    </source>
</reference>
<dbReference type="RefSeq" id="WP_204686288.1">
    <property type="nucleotide sequence ID" value="NZ_JACJLU010000010.1"/>
</dbReference>
<dbReference type="PANTHER" id="PTHR22916">
    <property type="entry name" value="GLYCOSYLTRANSFERASE"/>
    <property type="match status" value="1"/>
</dbReference>
<organism evidence="2 3">
    <name type="scientific">Faecalicoccus acidiformans</name>
    <dbReference type="NCBI Taxonomy" id="915173"/>
    <lineage>
        <taxon>Bacteria</taxon>
        <taxon>Bacillati</taxon>
        <taxon>Bacillota</taxon>
        <taxon>Erysipelotrichia</taxon>
        <taxon>Erysipelotrichales</taxon>
        <taxon>Erysipelotrichaceae</taxon>
        <taxon>Faecalicoccus</taxon>
    </lineage>
</organism>
<comment type="caution">
    <text evidence="2">The sequence shown here is derived from an EMBL/GenBank/DDBJ whole genome shotgun (WGS) entry which is preliminary data.</text>
</comment>
<accession>A0ABS2FPL9</accession>
<feature type="domain" description="Glycosyltransferase 2-like" evidence="1">
    <location>
        <begin position="6"/>
        <end position="171"/>
    </location>
</feature>
<dbReference type="SUPFAM" id="SSF53448">
    <property type="entry name" value="Nucleotide-diphospho-sugar transferases"/>
    <property type="match status" value="1"/>
</dbReference>
<dbReference type="Gene3D" id="3.90.550.10">
    <property type="entry name" value="Spore Coat Polysaccharide Biosynthesis Protein SpsA, Chain A"/>
    <property type="match status" value="1"/>
</dbReference>
<gene>
    <name evidence="2" type="ORF">H5982_07745</name>
</gene>
<evidence type="ECO:0000313" key="2">
    <source>
        <dbReference type="EMBL" id="MBM6831991.1"/>
    </source>
</evidence>
<dbReference type="Pfam" id="PF00535">
    <property type="entry name" value="Glycos_transf_2"/>
    <property type="match status" value="1"/>
</dbReference>
<dbReference type="Proteomes" id="UP000775500">
    <property type="component" value="Unassembled WGS sequence"/>
</dbReference>
<keyword evidence="3" id="KW-1185">Reference proteome</keyword>
<dbReference type="CDD" id="cd00761">
    <property type="entry name" value="Glyco_tranf_GTA_type"/>
    <property type="match status" value="1"/>
</dbReference>
<sequence length="326" mass="38476">MNQLISVIVPAYNAENHLKECLDSLIAQTYRNLEIIIVNDGSTDTTENICEKYVNEHDNIKYFYQNNQGVSVARNRGIQLAQGQYIGFVDADDIVHPNMYEHLLDILTKYKADISTVEIANDYDFKFNNIKKKESVFTQEEYLKIFFKIGSQKIIYYVWNRLYKRSIFQEIDFFDERFSIGEDVIASYKAIIRAERIVSSNQKMYFYRKGSGVTSSFNPKYFQLIEVWNQINEITMNYKLNYEEYVRINKARILFTILTEMALSGAYRNKKYKDKTIKLVNQLKNEKRLLLNSDIALSRKILISLFCINYNFSARIISKISFIERQ</sequence>
<evidence type="ECO:0000313" key="3">
    <source>
        <dbReference type="Proteomes" id="UP000775500"/>
    </source>
</evidence>
<dbReference type="InterPro" id="IPR001173">
    <property type="entry name" value="Glyco_trans_2-like"/>
</dbReference>